<sequence>MPGLQTSPPASSNQNPTRPITPDQQQPSTVDQTQTSPAVLHEQPPQRLPPSHRLETLIRRQIHRVELLSHDLHTITTDIANLNEAAHLHMDAIGEHYYNIQRLRQNAETTDARHDALATTTSMHVGRNTDHIEQLRADAEHTEPRLADLERSSDIIFRNSDHIEQLRDDADTLESRIRDLENVTDSVQSIQGNVYRCMNGLQLGIERSTAAVFAQRELIELTREELKTEVAGLTTTKNWYGQRLNRLETGDSTRWGLMEERMAALEKERGEDKNKIKELEAQVEKMALDNHTQLAES</sequence>
<gene>
    <name evidence="3" type="ORF">B0J11DRAFT_578111</name>
</gene>
<feature type="region of interest" description="Disordered" evidence="2">
    <location>
        <begin position="1"/>
        <end position="52"/>
    </location>
</feature>
<dbReference type="Proteomes" id="UP000700596">
    <property type="component" value="Unassembled WGS sequence"/>
</dbReference>
<feature type="coiled-coil region" evidence="1">
    <location>
        <begin position="262"/>
        <end position="296"/>
    </location>
</feature>
<accession>A0A9P9E368</accession>
<organism evidence="3 4">
    <name type="scientific">Dendryphion nanum</name>
    <dbReference type="NCBI Taxonomy" id="256645"/>
    <lineage>
        <taxon>Eukaryota</taxon>
        <taxon>Fungi</taxon>
        <taxon>Dikarya</taxon>
        <taxon>Ascomycota</taxon>
        <taxon>Pezizomycotina</taxon>
        <taxon>Dothideomycetes</taxon>
        <taxon>Pleosporomycetidae</taxon>
        <taxon>Pleosporales</taxon>
        <taxon>Torulaceae</taxon>
        <taxon>Dendryphion</taxon>
    </lineage>
</organism>
<protein>
    <submittedName>
        <fullName evidence="3">Uncharacterized protein</fullName>
    </submittedName>
</protein>
<dbReference type="AlphaFoldDB" id="A0A9P9E368"/>
<evidence type="ECO:0000256" key="1">
    <source>
        <dbReference type="SAM" id="Coils"/>
    </source>
</evidence>
<feature type="compositionally biased region" description="Polar residues" evidence="2">
    <location>
        <begin position="1"/>
        <end position="37"/>
    </location>
</feature>
<evidence type="ECO:0000256" key="2">
    <source>
        <dbReference type="SAM" id="MobiDB-lite"/>
    </source>
</evidence>
<keyword evidence="1" id="KW-0175">Coiled coil</keyword>
<reference evidence="3" key="1">
    <citation type="journal article" date="2021" name="Nat. Commun.">
        <title>Genetic determinants of endophytism in the Arabidopsis root mycobiome.</title>
        <authorList>
            <person name="Mesny F."/>
            <person name="Miyauchi S."/>
            <person name="Thiergart T."/>
            <person name="Pickel B."/>
            <person name="Atanasova L."/>
            <person name="Karlsson M."/>
            <person name="Huettel B."/>
            <person name="Barry K.W."/>
            <person name="Haridas S."/>
            <person name="Chen C."/>
            <person name="Bauer D."/>
            <person name="Andreopoulos W."/>
            <person name="Pangilinan J."/>
            <person name="LaButti K."/>
            <person name="Riley R."/>
            <person name="Lipzen A."/>
            <person name="Clum A."/>
            <person name="Drula E."/>
            <person name="Henrissat B."/>
            <person name="Kohler A."/>
            <person name="Grigoriev I.V."/>
            <person name="Martin F.M."/>
            <person name="Hacquard S."/>
        </authorList>
    </citation>
    <scope>NUCLEOTIDE SEQUENCE</scope>
    <source>
        <strain evidence="3">MPI-CAGE-CH-0243</strain>
    </source>
</reference>
<proteinExistence type="predicted"/>
<comment type="caution">
    <text evidence="3">The sequence shown here is derived from an EMBL/GenBank/DDBJ whole genome shotgun (WGS) entry which is preliminary data.</text>
</comment>
<evidence type="ECO:0000313" key="4">
    <source>
        <dbReference type="Proteomes" id="UP000700596"/>
    </source>
</evidence>
<dbReference type="EMBL" id="JAGMWT010000004">
    <property type="protein sequence ID" value="KAH7130585.1"/>
    <property type="molecule type" value="Genomic_DNA"/>
</dbReference>
<evidence type="ECO:0000313" key="3">
    <source>
        <dbReference type="EMBL" id="KAH7130585.1"/>
    </source>
</evidence>
<keyword evidence="4" id="KW-1185">Reference proteome</keyword>
<name>A0A9P9E368_9PLEO</name>